<dbReference type="Proteomes" id="UP000188947">
    <property type="component" value="Unassembled WGS sequence"/>
</dbReference>
<keyword evidence="1" id="KW-1133">Transmembrane helix</keyword>
<keyword evidence="1" id="KW-0812">Transmembrane</keyword>
<dbReference type="EMBL" id="MPOG01000011">
    <property type="protein sequence ID" value="OOH95232.1"/>
    <property type="molecule type" value="Genomic_DNA"/>
</dbReference>
<keyword evidence="1" id="KW-0472">Membrane</keyword>
<protein>
    <submittedName>
        <fullName evidence="2">Uncharacterized protein</fullName>
    </submittedName>
</protein>
<feature type="transmembrane region" description="Helical" evidence="1">
    <location>
        <begin position="12"/>
        <end position="33"/>
    </location>
</feature>
<name>A0A1V3U188_ELIME</name>
<evidence type="ECO:0000256" key="1">
    <source>
        <dbReference type="SAM" id="Phobius"/>
    </source>
</evidence>
<comment type="caution">
    <text evidence="2">The sequence shown here is derived from an EMBL/GenBank/DDBJ whole genome shotgun (WGS) entry which is preliminary data.</text>
</comment>
<accession>A0A1V3U188</accession>
<organism evidence="2 3">
    <name type="scientific">Elizabethkingia meningoseptica</name>
    <name type="common">Chryseobacterium meningosepticum</name>
    <dbReference type="NCBI Taxonomy" id="238"/>
    <lineage>
        <taxon>Bacteria</taxon>
        <taxon>Pseudomonadati</taxon>
        <taxon>Bacteroidota</taxon>
        <taxon>Flavobacteriia</taxon>
        <taxon>Flavobacteriales</taxon>
        <taxon>Weeksellaceae</taxon>
        <taxon>Elizabethkingia</taxon>
    </lineage>
</organism>
<proteinExistence type="predicted"/>
<dbReference type="AlphaFoldDB" id="A0A1V3U188"/>
<evidence type="ECO:0000313" key="3">
    <source>
        <dbReference type="Proteomes" id="UP000188947"/>
    </source>
</evidence>
<gene>
    <name evidence="2" type="ORF">BMF97_10350</name>
</gene>
<keyword evidence="3" id="KW-1185">Reference proteome</keyword>
<evidence type="ECO:0000313" key="2">
    <source>
        <dbReference type="EMBL" id="OOH95232.1"/>
    </source>
</evidence>
<sequence length="111" mass="11990">MYKKTVIMKLNQILKANAVAIAAVIFSGAVMSFKVMEKKSADKQYFYNSTSTAEGAFQNVSNWVEGTSPSCLISGNRPCSMTVPDGSDLGDVISGLTNDQVLAIHPTERRP</sequence>
<reference evidence="2 3" key="1">
    <citation type="submission" date="2016-11" db="EMBL/GenBank/DDBJ databases">
        <title>Genome sequence and comparative genomic analysis of clinical strain Elizabethkingia meningoseptica 61421 PRCM.</title>
        <authorList>
            <person name="Wang M."/>
            <person name="Hu S."/>
            <person name="Cao L."/>
            <person name="Jiang T."/>
            <person name="Zhou Y."/>
            <person name="Ming D."/>
        </authorList>
    </citation>
    <scope>NUCLEOTIDE SEQUENCE [LARGE SCALE GENOMIC DNA]</scope>
    <source>
        <strain evidence="2 3">61421 PRCM</strain>
    </source>
</reference>